<sequence length="285" mass="32265">MDDRMQEMMSEFFRYDEDLPLEAVETEHGADSRGHRQYHVTFTSTHDQRVPALLTLPSQANAPFPAFPVVLILHGVLGHKDSYNQQKRSAHLARAGYATLRIDGQYRGEREVSFGGEFGLQNHYYYRNRDAMMQTAVDLMRAVDFLTTRDDIDASRIGFAGFSMGGAIGTLFCAHDTRVRAVVLGITGGDFRRLRIGTADERSEARMRQAYQIVDPVLYVHRISPRPLLMLNAAHDEVVPKAATGALFNAASEPKRIVWYDCGHTDLPDEMLVEMTRFFDGEFTR</sequence>
<dbReference type="EMBL" id="QZKI01000137">
    <property type="protein sequence ID" value="RJP64528.1"/>
    <property type="molecule type" value="Genomic_DNA"/>
</dbReference>
<gene>
    <name evidence="2" type="ORF">C4532_19050</name>
</gene>
<organism evidence="2 3">
    <name type="scientific">Candidatus Abyssobacteria bacterium SURF_17</name>
    <dbReference type="NCBI Taxonomy" id="2093361"/>
    <lineage>
        <taxon>Bacteria</taxon>
        <taxon>Pseudomonadati</taxon>
        <taxon>Candidatus Hydrogenedentota</taxon>
        <taxon>Candidatus Abyssobacteria</taxon>
    </lineage>
</organism>
<dbReference type="Gene3D" id="3.40.50.1820">
    <property type="entry name" value="alpha/beta hydrolase"/>
    <property type="match status" value="1"/>
</dbReference>
<dbReference type="PANTHER" id="PTHR22946">
    <property type="entry name" value="DIENELACTONE HYDROLASE DOMAIN-CONTAINING PROTEIN-RELATED"/>
    <property type="match status" value="1"/>
</dbReference>
<protein>
    <recommendedName>
        <fullName evidence="1">Acetyl xylan esterase domain-containing protein</fullName>
    </recommendedName>
</protein>
<dbReference type="InterPro" id="IPR050261">
    <property type="entry name" value="FrsA_esterase"/>
</dbReference>
<accession>A0A419EP16</accession>
<comment type="caution">
    <text evidence="2">The sequence shown here is derived from an EMBL/GenBank/DDBJ whole genome shotgun (WGS) entry which is preliminary data.</text>
</comment>
<dbReference type="Proteomes" id="UP000285961">
    <property type="component" value="Unassembled WGS sequence"/>
</dbReference>
<feature type="domain" description="Acetyl xylan esterase" evidence="1">
    <location>
        <begin position="11"/>
        <end position="183"/>
    </location>
</feature>
<dbReference type="AlphaFoldDB" id="A0A419EP16"/>
<dbReference type="InterPro" id="IPR008391">
    <property type="entry name" value="AXE1_dom"/>
</dbReference>
<evidence type="ECO:0000313" key="3">
    <source>
        <dbReference type="Proteomes" id="UP000285961"/>
    </source>
</evidence>
<evidence type="ECO:0000313" key="2">
    <source>
        <dbReference type="EMBL" id="RJP64528.1"/>
    </source>
</evidence>
<proteinExistence type="predicted"/>
<dbReference type="Pfam" id="PF05448">
    <property type="entry name" value="AXE1"/>
    <property type="match status" value="1"/>
</dbReference>
<dbReference type="SUPFAM" id="SSF53474">
    <property type="entry name" value="alpha/beta-Hydrolases"/>
    <property type="match status" value="1"/>
</dbReference>
<name>A0A419EP16_9BACT</name>
<dbReference type="InterPro" id="IPR029058">
    <property type="entry name" value="AB_hydrolase_fold"/>
</dbReference>
<evidence type="ECO:0000259" key="1">
    <source>
        <dbReference type="Pfam" id="PF05448"/>
    </source>
</evidence>
<reference evidence="2 3" key="1">
    <citation type="journal article" date="2017" name="ISME J.">
        <title>Energy and carbon metabolisms in a deep terrestrial subsurface fluid microbial community.</title>
        <authorList>
            <person name="Momper L."/>
            <person name="Jungbluth S.P."/>
            <person name="Lee M.D."/>
            <person name="Amend J.P."/>
        </authorList>
    </citation>
    <scope>NUCLEOTIDE SEQUENCE [LARGE SCALE GENOMIC DNA]</scope>
    <source>
        <strain evidence="2">SURF_17</strain>
    </source>
</reference>